<dbReference type="Gene3D" id="3.40.50.300">
    <property type="entry name" value="P-loop containing nucleotide triphosphate hydrolases"/>
    <property type="match status" value="1"/>
</dbReference>
<evidence type="ECO:0000256" key="3">
    <source>
        <dbReference type="ARBA" id="ARBA00022840"/>
    </source>
</evidence>
<protein>
    <submittedName>
        <fullName evidence="6">Putative ABC transport system ATP-binding protein</fullName>
    </submittedName>
</protein>
<dbReference type="GO" id="GO:0005886">
    <property type="term" value="C:plasma membrane"/>
    <property type="evidence" value="ECO:0007669"/>
    <property type="project" value="TreeGrafter"/>
</dbReference>
<dbReference type="InterPro" id="IPR027417">
    <property type="entry name" value="P-loop_NTPase"/>
</dbReference>
<dbReference type="RefSeq" id="WP_123140433.1">
    <property type="nucleotide sequence ID" value="NZ_NRRH01000063.1"/>
</dbReference>
<evidence type="ECO:0000256" key="4">
    <source>
        <dbReference type="ARBA" id="ARBA00038388"/>
    </source>
</evidence>
<keyword evidence="3 6" id="KW-0067">ATP-binding</keyword>
<evidence type="ECO:0000256" key="2">
    <source>
        <dbReference type="ARBA" id="ARBA00022741"/>
    </source>
</evidence>
<dbReference type="CDD" id="cd03255">
    <property type="entry name" value="ABC_MJ0796_LolCDE_FtsE"/>
    <property type="match status" value="1"/>
</dbReference>
<dbReference type="InterPro" id="IPR017871">
    <property type="entry name" value="ABC_transporter-like_CS"/>
</dbReference>
<evidence type="ECO:0000313" key="6">
    <source>
        <dbReference type="EMBL" id="TCW34755.1"/>
    </source>
</evidence>
<dbReference type="PANTHER" id="PTHR24220">
    <property type="entry name" value="IMPORT ATP-BINDING PROTEIN"/>
    <property type="match status" value="1"/>
</dbReference>
<proteinExistence type="inferred from homology"/>
<dbReference type="SUPFAM" id="SSF52540">
    <property type="entry name" value="P-loop containing nucleoside triphosphate hydrolases"/>
    <property type="match status" value="1"/>
</dbReference>
<accession>A0A4R4A7R3</accession>
<name>A0A4R4A7R3_MARGR</name>
<dbReference type="InterPro" id="IPR015854">
    <property type="entry name" value="ABC_transpr_LolD-like"/>
</dbReference>
<dbReference type="InterPro" id="IPR003593">
    <property type="entry name" value="AAA+_ATPase"/>
</dbReference>
<dbReference type="SMART" id="SM00382">
    <property type="entry name" value="AAA"/>
    <property type="match status" value="1"/>
</dbReference>
<dbReference type="GO" id="GO:0005524">
    <property type="term" value="F:ATP binding"/>
    <property type="evidence" value="ECO:0007669"/>
    <property type="project" value="UniProtKB-KW"/>
</dbReference>
<evidence type="ECO:0000256" key="1">
    <source>
        <dbReference type="ARBA" id="ARBA00022448"/>
    </source>
</evidence>
<evidence type="ECO:0000313" key="7">
    <source>
        <dbReference type="Proteomes" id="UP000295247"/>
    </source>
</evidence>
<keyword evidence="2" id="KW-0547">Nucleotide-binding</keyword>
<evidence type="ECO:0000259" key="5">
    <source>
        <dbReference type="PROSITE" id="PS50893"/>
    </source>
</evidence>
<dbReference type="PANTHER" id="PTHR24220:SF685">
    <property type="entry name" value="ABC TRANSPORTER RELATED"/>
    <property type="match status" value="1"/>
</dbReference>
<dbReference type="InterPro" id="IPR017911">
    <property type="entry name" value="MacB-like_ATP-bd"/>
</dbReference>
<organism evidence="6 7">
    <name type="scientific">Marichromatium gracile</name>
    <name type="common">Chromatium gracile</name>
    <dbReference type="NCBI Taxonomy" id="1048"/>
    <lineage>
        <taxon>Bacteria</taxon>
        <taxon>Pseudomonadati</taxon>
        <taxon>Pseudomonadota</taxon>
        <taxon>Gammaproteobacteria</taxon>
        <taxon>Chromatiales</taxon>
        <taxon>Chromatiaceae</taxon>
        <taxon>Marichromatium</taxon>
    </lineage>
</organism>
<dbReference type="PROSITE" id="PS50893">
    <property type="entry name" value="ABC_TRANSPORTER_2"/>
    <property type="match status" value="1"/>
</dbReference>
<dbReference type="InterPro" id="IPR003439">
    <property type="entry name" value="ABC_transporter-like_ATP-bd"/>
</dbReference>
<comment type="similarity">
    <text evidence="4">Belongs to the ABC transporter superfamily. Macrolide exporter (TC 3.A.1.122) family.</text>
</comment>
<dbReference type="PROSITE" id="PS00211">
    <property type="entry name" value="ABC_TRANSPORTER_1"/>
    <property type="match status" value="1"/>
</dbReference>
<dbReference type="FunFam" id="3.40.50.300:FF:000032">
    <property type="entry name" value="Export ABC transporter ATP-binding protein"/>
    <property type="match status" value="1"/>
</dbReference>
<keyword evidence="1" id="KW-0813">Transport</keyword>
<gene>
    <name evidence="6" type="ORF">EDC29_109117</name>
</gene>
<dbReference type="GO" id="GO:0022857">
    <property type="term" value="F:transmembrane transporter activity"/>
    <property type="evidence" value="ECO:0007669"/>
    <property type="project" value="UniProtKB-ARBA"/>
</dbReference>
<dbReference type="Pfam" id="PF00005">
    <property type="entry name" value="ABC_tran"/>
    <property type="match status" value="1"/>
</dbReference>
<dbReference type="Proteomes" id="UP000295247">
    <property type="component" value="Unassembled WGS sequence"/>
</dbReference>
<comment type="caution">
    <text evidence="6">The sequence shown here is derived from an EMBL/GenBank/DDBJ whole genome shotgun (WGS) entry which is preliminary data.</text>
</comment>
<reference evidence="6 7" key="1">
    <citation type="submission" date="2019-03" db="EMBL/GenBank/DDBJ databases">
        <title>Genomic Encyclopedia of Type Strains, Phase IV (KMG-IV): sequencing the most valuable type-strain genomes for metagenomic binning, comparative biology and taxonomic classification.</title>
        <authorList>
            <person name="Goeker M."/>
        </authorList>
    </citation>
    <scope>NUCLEOTIDE SEQUENCE [LARGE SCALE GENOMIC DNA]</scope>
    <source>
        <strain evidence="6 7">DSM 203</strain>
    </source>
</reference>
<dbReference type="GO" id="GO:0016887">
    <property type="term" value="F:ATP hydrolysis activity"/>
    <property type="evidence" value="ECO:0007669"/>
    <property type="project" value="InterPro"/>
</dbReference>
<dbReference type="AlphaFoldDB" id="A0A4R4A7R3"/>
<dbReference type="EMBL" id="SMDC01000009">
    <property type="protein sequence ID" value="TCW34755.1"/>
    <property type="molecule type" value="Genomic_DNA"/>
</dbReference>
<sequence length="236" mass="25501">MPHTDALLRAHDLHRHYREAGGHGERRVLEGVGLSAHAGECVALLGRSGSGKSTLLNLLAGIDRPDHGWVEIDGTRLSTLGEPALTRLRRRRVGFIYQSFNLIDELTVAENLALPLALDGVRAREAQPRCSAMLERLGLDGRAEAFPDQLSGGEQQRVAIGRALIHAPALVLADEPTGNLDADTGARVLELLAALFREQGRALVLVTHSRAVAAIADRVLTLERGRLCTDDTALSW</sequence>
<feature type="domain" description="ABC transporter" evidence="5">
    <location>
        <begin position="8"/>
        <end position="236"/>
    </location>
</feature>
<dbReference type="GO" id="GO:1902495">
    <property type="term" value="C:transmembrane transporter complex"/>
    <property type="evidence" value="ECO:0007669"/>
    <property type="project" value="UniProtKB-ARBA"/>
</dbReference>